<dbReference type="Gene3D" id="3.40.30.10">
    <property type="entry name" value="Glutaredoxin"/>
    <property type="match status" value="1"/>
</dbReference>
<dbReference type="InterPro" id="IPR036249">
    <property type="entry name" value="Thioredoxin-like_sf"/>
</dbReference>
<keyword evidence="5" id="KW-0676">Redox-active center</keyword>
<keyword evidence="6" id="KW-1133">Transmembrane helix</keyword>
<evidence type="ECO:0000256" key="3">
    <source>
        <dbReference type="ARBA" id="ARBA00022748"/>
    </source>
</evidence>
<evidence type="ECO:0000259" key="7">
    <source>
        <dbReference type="PROSITE" id="PS51352"/>
    </source>
</evidence>
<dbReference type="PANTHER" id="PTHR42852:SF6">
    <property type="entry name" value="THIOL:DISULFIDE INTERCHANGE PROTEIN DSBE"/>
    <property type="match status" value="1"/>
</dbReference>
<dbReference type="InterPro" id="IPR013766">
    <property type="entry name" value="Thioredoxin_domain"/>
</dbReference>
<accession>A0ABS5IDY1</accession>
<feature type="transmembrane region" description="Helical" evidence="6">
    <location>
        <begin position="6"/>
        <end position="24"/>
    </location>
</feature>
<dbReference type="EMBL" id="JAGTUF010000012">
    <property type="protein sequence ID" value="MBR9972632.1"/>
    <property type="molecule type" value="Genomic_DNA"/>
</dbReference>
<keyword evidence="6" id="KW-0472">Membrane</keyword>
<organism evidence="8 9">
    <name type="scientific">Magnetospirillum sulfuroxidans</name>
    <dbReference type="NCBI Taxonomy" id="611300"/>
    <lineage>
        <taxon>Bacteria</taxon>
        <taxon>Pseudomonadati</taxon>
        <taxon>Pseudomonadota</taxon>
        <taxon>Alphaproteobacteria</taxon>
        <taxon>Rhodospirillales</taxon>
        <taxon>Rhodospirillaceae</taxon>
        <taxon>Magnetospirillum</taxon>
    </lineage>
</organism>
<dbReference type="CDD" id="cd03010">
    <property type="entry name" value="TlpA_like_DsbE"/>
    <property type="match status" value="1"/>
</dbReference>
<gene>
    <name evidence="8" type="ORF">KEC16_12985</name>
</gene>
<evidence type="ECO:0000256" key="2">
    <source>
        <dbReference type="ARBA" id="ARBA00007758"/>
    </source>
</evidence>
<feature type="domain" description="Thioredoxin" evidence="7">
    <location>
        <begin position="34"/>
        <end position="179"/>
    </location>
</feature>
<dbReference type="Proteomes" id="UP000680714">
    <property type="component" value="Unassembled WGS sequence"/>
</dbReference>
<evidence type="ECO:0000313" key="9">
    <source>
        <dbReference type="Proteomes" id="UP000680714"/>
    </source>
</evidence>
<evidence type="ECO:0000313" key="8">
    <source>
        <dbReference type="EMBL" id="MBR9972632.1"/>
    </source>
</evidence>
<proteinExistence type="inferred from homology"/>
<evidence type="ECO:0000256" key="6">
    <source>
        <dbReference type="SAM" id="Phobius"/>
    </source>
</evidence>
<dbReference type="PROSITE" id="PS51352">
    <property type="entry name" value="THIOREDOXIN_2"/>
    <property type="match status" value="1"/>
</dbReference>
<dbReference type="InterPro" id="IPR013740">
    <property type="entry name" value="Redoxin"/>
</dbReference>
<dbReference type="Pfam" id="PF08534">
    <property type="entry name" value="Redoxin"/>
    <property type="match status" value="1"/>
</dbReference>
<dbReference type="InterPro" id="IPR004799">
    <property type="entry name" value="Periplasmic_diS_OxRdtase_DsbE"/>
</dbReference>
<sequence>MRRLLYLLPVAVFGIIALFFLRGLTLNPREIPSVLINRPVPEMNLAPLPGRGENTGLATADLKGRVSLVNIYGSWCIACVQEHPYLVQIKKQGIVPIHGIDWRDDPVEGAKWLQKHGDPYDRVGIDPAPGRTAVDFGVTGAPETFIVDKAGLIRYKHIGPVTPETWDKVLLPIIKELNK</sequence>
<keyword evidence="6" id="KW-0812">Transmembrane</keyword>
<name>A0ABS5IDY1_9PROT</name>
<protein>
    <submittedName>
        <fullName evidence="8">DsbE family thiol:disulfide interchange protein</fullName>
    </submittedName>
</protein>
<comment type="caution">
    <text evidence="8">The sequence shown here is derived from an EMBL/GenBank/DDBJ whole genome shotgun (WGS) entry which is preliminary data.</text>
</comment>
<keyword evidence="9" id="KW-1185">Reference proteome</keyword>
<keyword evidence="4" id="KW-1015">Disulfide bond</keyword>
<keyword evidence="3" id="KW-0201">Cytochrome c-type biogenesis</keyword>
<reference evidence="8 9" key="1">
    <citation type="submission" date="2021-04" db="EMBL/GenBank/DDBJ databases">
        <title>Magnetospirillum sulfuroxidans sp. nov., a facultative chemolithoautotrophic sulfur-oxidizing alphaproteobacterium isolated from freshwater sediment and proposals for Paramagetospirillum gen. nov., and Magnetospirillaceae fam. nov.</title>
        <authorList>
            <person name="Koziaeva V."/>
            <person name="Geelhoed J.S."/>
            <person name="Sorokin D.Y."/>
            <person name="Grouzdev D.S."/>
        </authorList>
    </citation>
    <scope>NUCLEOTIDE SEQUENCE [LARGE SCALE GENOMIC DNA]</scope>
    <source>
        <strain evidence="8 9">J10</strain>
    </source>
</reference>
<comment type="similarity">
    <text evidence="2">Belongs to the thioredoxin family. DsbE subfamily.</text>
</comment>
<comment type="subcellular location">
    <subcellularLocation>
        <location evidence="1">Cell envelope</location>
    </subcellularLocation>
</comment>
<evidence type="ECO:0000256" key="1">
    <source>
        <dbReference type="ARBA" id="ARBA00004196"/>
    </source>
</evidence>
<evidence type="ECO:0000256" key="5">
    <source>
        <dbReference type="ARBA" id="ARBA00023284"/>
    </source>
</evidence>
<evidence type="ECO:0000256" key="4">
    <source>
        <dbReference type="ARBA" id="ARBA00023157"/>
    </source>
</evidence>
<dbReference type="NCBIfam" id="TIGR00385">
    <property type="entry name" value="dsbE"/>
    <property type="match status" value="1"/>
</dbReference>
<dbReference type="SUPFAM" id="SSF52833">
    <property type="entry name" value="Thioredoxin-like"/>
    <property type="match status" value="1"/>
</dbReference>
<dbReference type="RefSeq" id="WP_211549582.1">
    <property type="nucleotide sequence ID" value="NZ_JAGTUF010000012.1"/>
</dbReference>
<dbReference type="PANTHER" id="PTHR42852">
    <property type="entry name" value="THIOL:DISULFIDE INTERCHANGE PROTEIN DSBE"/>
    <property type="match status" value="1"/>
</dbReference>
<dbReference type="InterPro" id="IPR050553">
    <property type="entry name" value="Thioredoxin_ResA/DsbE_sf"/>
</dbReference>